<feature type="transmembrane region" description="Helical" evidence="2">
    <location>
        <begin position="60"/>
        <end position="82"/>
    </location>
</feature>
<keyword evidence="4" id="KW-1185">Reference proteome</keyword>
<keyword evidence="2" id="KW-0812">Transmembrane</keyword>
<gene>
    <name evidence="3" type="ORF">V5O48_003637</name>
</gene>
<feature type="transmembrane region" description="Helical" evidence="2">
    <location>
        <begin position="237"/>
        <end position="259"/>
    </location>
</feature>
<feature type="transmembrane region" description="Helical" evidence="2">
    <location>
        <begin position="194"/>
        <end position="217"/>
    </location>
</feature>
<reference evidence="3 4" key="1">
    <citation type="submission" date="2024-02" db="EMBL/GenBank/DDBJ databases">
        <title>A draft genome for the cacao thread blight pathogen Marasmius crinis-equi.</title>
        <authorList>
            <person name="Cohen S.P."/>
            <person name="Baruah I.K."/>
            <person name="Amoako-Attah I."/>
            <person name="Bukari Y."/>
            <person name="Meinhardt L.W."/>
            <person name="Bailey B.A."/>
        </authorList>
    </citation>
    <scope>NUCLEOTIDE SEQUENCE [LARGE SCALE GENOMIC DNA]</scope>
    <source>
        <strain evidence="3 4">GH-76</strain>
    </source>
</reference>
<feature type="region of interest" description="Disordered" evidence="1">
    <location>
        <begin position="319"/>
        <end position="369"/>
    </location>
</feature>
<feature type="transmembrane region" description="Helical" evidence="2">
    <location>
        <begin position="265"/>
        <end position="288"/>
    </location>
</feature>
<sequence>MGRTIAESNIVSLTSVVIRPIATLSVMFLAYGFYILLFILCVSIMLSTRKNSTTSGISRLYLVSTILLFLVGTINVIFYTHAMTRQTVIYFTALKTDDDTELSNYLRGDTISTADDAIYSLLAVIANIIADVMLVHRCYIIWDGKKRIGIPLVLLASVTNLLGLIVTILEIVGGSNTRKPELWNLWLRATDIQLGYNGAYAAVNFIVTILTASRVWWITRDARRLLGGGIRRLYRRIVAIVLESGLLYPIFTIVHISLTQNADKIGVPIALFPTVTLIAGIAPALIIVRTGANGLKRDVSKAGGALSTLRFDHTEMTTTVDEGARDEEMGALEHGTAPSTLVNQTRDGSIKSEDEKAEGFETSGSKCEG</sequence>
<evidence type="ECO:0000313" key="3">
    <source>
        <dbReference type="EMBL" id="KAL0578359.1"/>
    </source>
</evidence>
<protein>
    <submittedName>
        <fullName evidence="3">Uncharacterized protein</fullName>
    </submittedName>
</protein>
<evidence type="ECO:0000313" key="4">
    <source>
        <dbReference type="Proteomes" id="UP001465976"/>
    </source>
</evidence>
<evidence type="ECO:0000256" key="2">
    <source>
        <dbReference type="SAM" id="Phobius"/>
    </source>
</evidence>
<evidence type="ECO:0000256" key="1">
    <source>
        <dbReference type="SAM" id="MobiDB-lite"/>
    </source>
</evidence>
<feature type="compositionally biased region" description="Basic and acidic residues" evidence="1">
    <location>
        <begin position="348"/>
        <end position="359"/>
    </location>
</feature>
<keyword evidence="2" id="KW-0472">Membrane</keyword>
<dbReference type="EMBL" id="JBAHYK010000103">
    <property type="protein sequence ID" value="KAL0578359.1"/>
    <property type="molecule type" value="Genomic_DNA"/>
</dbReference>
<keyword evidence="2" id="KW-1133">Transmembrane helix</keyword>
<accession>A0ABR3FSE1</accession>
<organism evidence="3 4">
    <name type="scientific">Marasmius crinis-equi</name>
    <dbReference type="NCBI Taxonomy" id="585013"/>
    <lineage>
        <taxon>Eukaryota</taxon>
        <taxon>Fungi</taxon>
        <taxon>Dikarya</taxon>
        <taxon>Basidiomycota</taxon>
        <taxon>Agaricomycotina</taxon>
        <taxon>Agaricomycetes</taxon>
        <taxon>Agaricomycetidae</taxon>
        <taxon>Agaricales</taxon>
        <taxon>Marasmiineae</taxon>
        <taxon>Marasmiaceae</taxon>
        <taxon>Marasmius</taxon>
    </lineage>
</organism>
<feature type="transmembrane region" description="Helical" evidence="2">
    <location>
        <begin position="152"/>
        <end position="174"/>
    </location>
</feature>
<comment type="caution">
    <text evidence="3">The sequence shown here is derived from an EMBL/GenBank/DDBJ whole genome shotgun (WGS) entry which is preliminary data.</text>
</comment>
<feature type="compositionally biased region" description="Polar residues" evidence="1">
    <location>
        <begin position="337"/>
        <end position="347"/>
    </location>
</feature>
<name>A0ABR3FSE1_9AGAR</name>
<dbReference type="Proteomes" id="UP001465976">
    <property type="component" value="Unassembled WGS sequence"/>
</dbReference>
<proteinExistence type="predicted"/>
<feature type="transmembrane region" description="Helical" evidence="2">
    <location>
        <begin position="117"/>
        <end position="140"/>
    </location>
</feature>
<feature type="transmembrane region" description="Helical" evidence="2">
    <location>
        <begin position="21"/>
        <end position="48"/>
    </location>
</feature>